<keyword evidence="3" id="KW-1185">Reference proteome</keyword>
<evidence type="ECO:0000313" key="2">
    <source>
        <dbReference type="EMBL" id="RFU41602.1"/>
    </source>
</evidence>
<reference evidence="2 3" key="1">
    <citation type="submission" date="2018-08" db="EMBL/GenBank/DDBJ databases">
        <title>Actinomadura jelena sp. nov., a novel Actinomycete isolated from soil in Chad.</title>
        <authorList>
            <person name="Shi L."/>
        </authorList>
    </citation>
    <scope>NUCLEOTIDE SEQUENCE [LARGE SCALE GENOMIC DNA]</scope>
    <source>
        <strain evidence="2 3">NEAU-G17</strain>
    </source>
</reference>
<dbReference type="AlphaFoldDB" id="A0A372JNK1"/>
<dbReference type="Proteomes" id="UP000261811">
    <property type="component" value="Unassembled WGS sequence"/>
</dbReference>
<sequence length="298" mass="31673">MAVAATLPGGDGGGHGRTAPSAAIDTRAFLLASADNAARQPTTHGSCWYSRTRMLQKVGEPLHSKAKPDAKPLPFRASTAASSEDWVCSLPGKTAVRLRSRGPLDVRVTFPTKKDEAAWRAAGSPPLDVNGGTTATKPFSVTYDKPSHIVNPVTGSHEIAWRTVPGLPGTKADLDPFLRGLWVQDRKGGAHGYTAPASYCQYVFVAAWDLFMAPTSSGTRSSLYRILADCPSVRATGHTTDAQGRRGVALTSEGVRLVVDPSSAQLLEYDDSVTDPASDRLLFEKQGWVAALGAFPTR</sequence>
<evidence type="ECO:0000313" key="3">
    <source>
        <dbReference type="Proteomes" id="UP000261811"/>
    </source>
</evidence>
<evidence type="ECO:0000256" key="1">
    <source>
        <dbReference type="SAM" id="MobiDB-lite"/>
    </source>
</evidence>
<dbReference type="EMBL" id="QURH01000200">
    <property type="protein sequence ID" value="RFU41602.1"/>
    <property type="molecule type" value="Genomic_DNA"/>
</dbReference>
<comment type="caution">
    <text evidence="2">The sequence shown here is derived from an EMBL/GenBank/DDBJ whole genome shotgun (WGS) entry which is preliminary data.</text>
</comment>
<proteinExistence type="predicted"/>
<protein>
    <submittedName>
        <fullName evidence="2">Uncharacterized protein</fullName>
    </submittedName>
</protein>
<accession>A0A372JNK1</accession>
<organism evidence="2 3">
    <name type="scientific">Actinomadura logoneensis</name>
    <dbReference type="NCBI Taxonomy" id="2293572"/>
    <lineage>
        <taxon>Bacteria</taxon>
        <taxon>Bacillati</taxon>
        <taxon>Actinomycetota</taxon>
        <taxon>Actinomycetes</taxon>
        <taxon>Streptosporangiales</taxon>
        <taxon>Thermomonosporaceae</taxon>
        <taxon>Actinomadura</taxon>
    </lineage>
</organism>
<name>A0A372JNK1_9ACTN</name>
<feature type="region of interest" description="Disordered" evidence="1">
    <location>
        <begin position="1"/>
        <end position="20"/>
    </location>
</feature>
<gene>
    <name evidence="2" type="ORF">DZF91_11165</name>
</gene>